<feature type="domain" description="Helicase C-terminal" evidence="15">
    <location>
        <begin position="413"/>
        <end position="576"/>
    </location>
</feature>
<keyword evidence="12" id="KW-0997">Cell inner membrane</keyword>
<dbReference type="PANTHER" id="PTHR30612">
    <property type="entry name" value="SECA INNER MEMBRANE COMPONENT OF SEC PROTEIN SECRETION SYSTEM"/>
    <property type="match status" value="1"/>
</dbReference>
<dbReference type="InterPro" id="IPR014018">
    <property type="entry name" value="SecA_motor_DEAD"/>
</dbReference>
<evidence type="ECO:0000256" key="1">
    <source>
        <dbReference type="ARBA" id="ARBA00004413"/>
    </source>
</evidence>
<evidence type="ECO:0000313" key="18">
    <source>
        <dbReference type="Proteomes" id="UP000007719"/>
    </source>
</evidence>
<dbReference type="Gene3D" id="3.90.1440.10">
    <property type="entry name" value="SecA, preprotein cross-linking domain"/>
    <property type="match status" value="1"/>
</dbReference>
<dbReference type="Pfam" id="PF01043">
    <property type="entry name" value="SecA_PP_bind"/>
    <property type="match status" value="1"/>
</dbReference>
<dbReference type="FunFam" id="3.40.50.300:FF:000334">
    <property type="entry name" value="Protein translocase subunit SecA"/>
    <property type="match status" value="1"/>
</dbReference>
<dbReference type="GO" id="GO:0008564">
    <property type="term" value="F:protein-exporting ATPase activity"/>
    <property type="evidence" value="ECO:0007669"/>
    <property type="project" value="UniProtKB-EC"/>
</dbReference>
<dbReference type="GO" id="GO:0005524">
    <property type="term" value="F:ATP binding"/>
    <property type="evidence" value="ECO:0000318"/>
    <property type="project" value="GO_Central"/>
</dbReference>
<dbReference type="Pfam" id="PF07516">
    <property type="entry name" value="SecA_SW"/>
    <property type="match status" value="1"/>
</dbReference>
<dbReference type="EC" id="7.4.2.8" evidence="12"/>
<evidence type="ECO:0000256" key="9">
    <source>
        <dbReference type="ARBA" id="ARBA00022967"/>
    </source>
</evidence>
<evidence type="ECO:0000256" key="12">
    <source>
        <dbReference type="HAMAP-Rule" id="MF_01382"/>
    </source>
</evidence>
<evidence type="ECO:0000259" key="14">
    <source>
        <dbReference type="PROSITE" id="PS51192"/>
    </source>
</evidence>
<dbReference type="eggNOG" id="COG0653">
    <property type="taxonomic scope" value="Bacteria"/>
</dbReference>
<dbReference type="HOGENOM" id="CLU_005314_3_2_0"/>
<dbReference type="InterPro" id="IPR014001">
    <property type="entry name" value="Helicase_ATP-bd"/>
</dbReference>
<keyword evidence="4 12" id="KW-1003">Cell membrane</keyword>
<keyword evidence="11 12" id="KW-0472">Membrane</keyword>
<dbReference type="CDD" id="cd18803">
    <property type="entry name" value="SF2_C_secA"/>
    <property type="match status" value="1"/>
</dbReference>
<feature type="domain" description="SecA family profile" evidence="16">
    <location>
        <begin position="1"/>
        <end position="569"/>
    </location>
</feature>
<reference evidence="18" key="1">
    <citation type="journal article" date="2016" name="Front. Microbiol.">
        <title>The complete genome sequence of hyperthermophile Dictyoglomus turgidum DSM 6724 reveals a specialized carbohydrate fermentor.</title>
        <authorList>
            <person name="Brumm P.J."/>
            <person name="Gowda K."/>
            <person name="Robb F.T."/>
            <person name="Mead D.A."/>
        </authorList>
    </citation>
    <scope>NUCLEOTIDE SEQUENCE [LARGE SCALE GENOMIC DNA]</scope>
    <source>
        <strain evidence="18">DSM 6724 / Z-1310</strain>
    </source>
</reference>
<feature type="binding site" evidence="12">
    <location>
        <position position="84"/>
    </location>
    <ligand>
        <name>ATP</name>
        <dbReference type="ChEBI" id="CHEBI:30616"/>
    </ligand>
</feature>
<dbReference type="GO" id="GO:0017038">
    <property type="term" value="P:protein import"/>
    <property type="evidence" value="ECO:0007669"/>
    <property type="project" value="InterPro"/>
</dbReference>
<keyword evidence="5 12" id="KW-0963">Cytoplasm</keyword>
<dbReference type="CDD" id="cd17928">
    <property type="entry name" value="DEXDc_SecA"/>
    <property type="match status" value="1"/>
</dbReference>
<dbReference type="InterPro" id="IPR011115">
    <property type="entry name" value="SecA_DEAD"/>
</dbReference>
<evidence type="ECO:0000256" key="13">
    <source>
        <dbReference type="RuleBase" id="RU003874"/>
    </source>
</evidence>
<accession>B8E0U7</accession>
<dbReference type="EMBL" id="CP001251">
    <property type="protein sequence ID" value="ACK42684.1"/>
    <property type="molecule type" value="Genomic_DNA"/>
</dbReference>
<evidence type="ECO:0000256" key="7">
    <source>
        <dbReference type="ARBA" id="ARBA00022840"/>
    </source>
</evidence>
<evidence type="ECO:0000313" key="17">
    <source>
        <dbReference type="EMBL" id="ACK42684.1"/>
    </source>
</evidence>
<dbReference type="InterPro" id="IPR044722">
    <property type="entry name" value="SecA_SF2_C"/>
</dbReference>
<dbReference type="GO" id="GO:0031522">
    <property type="term" value="C:cell envelope Sec protein transport complex"/>
    <property type="evidence" value="ECO:0000318"/>
    <property type="project" value="GO_Central"/>
</dbReference>
<protein>
    <recommendedName>
        <fullName evidence="12 13">Protein translocase subunit SecA</fullName>
        <ecNumber evidence="12">7.4.2.8</ecNumber>
    </recommendedName>
</protein>
<comment type="catalytic activity">
    <reaction evidence="12">
        <text>ATP + H2O + cellular proteinSide 1 = ADP + phosphate + cellular proteinSide 2.</text>
        <dbReference type="EC" id="7.4.2.8"/>
    </reaction>
</comment>
<evidence type="ECO:0000256" key="10">
    <source>
        <dbReference type="ARBA" id="ARBA00023010"/>
    </source>
</evidence>
<keyword evidence="18" id="KW-1185">Reference proteome</keyword>
<dbReference type="SUPFAM" id="SSF52540">
    <property type="entry name" value="P-loop containing nucleoside triphosphate hydrolases"/>
    <property type="match status" value="2"/>
</dbReference>
<dbReference type="GO" id="GO:0005886">
    <property type="term" value="C:plasma membrane"/>
    <property type="evidence" value="ECO:0000318"/>
    <property type="project" value="GO_Central"/>
</dbReference>
<evidence type="ECO:0000256" key="2">
    <source>
        <dbReference type="ARBA" id="ARBA00007650"/>
    </source>
</evidence>
<dbReference type="NCBIfam" id="NF009538">
    <property type="entry name" value="PRK12904.1"/>
    <property type="match status" value="1"/>
</dbReference>
<dbReference type="PROSITE" id="PS01312">
    <property type="entry name" value="SECA"/>
    <property type="match status" value="1"/>
</dbReference>
<dbReference type="Gene3D" id="1.10.3060.10">
    <property type="entry name" value="Helical scaffold and wing domains of SecA"/>
    <property type="match status" value="1"/>
</dbReference>
<gene>
    <name evidence="12" type="primary">secA</name>
    <name evidence="17" type="ordered locus">Dtur_1410</name>
</gene>
<dbReference type="GO" id="GO:0006605">
    <property type="term" value="P:protein targeting"/>
    <property type="evidence" value="ECO:0007669"/>
    <property type="project" value="UniProtKB-UniRule"/>
</dbReference>
<organism evidence="17 18">
    <name type="scientific">Dictyoglomus turgidum (strain DSM 6724 / Z-1310)</name>
    <dbReference type="NCBI Taxonomy" id="515635"/>
    <lineage>
        <taxon>Bacteria</taxon>
        <taxon>Pseudomonadati</taxon>
        <taxon>Dictyoglomota</taxon>
        <taxon>Dictyoglomia</taxon>
        <taxon>Dictyoglomales</taxon>
        <taxon>Dictyoglomaceae</taxon>
        <taxon>Dictyoglomus</taxon>
    </lineage>
</organism>
<dbReference type="PROSITE" id="PS51194">
    <property type="entry name" value="HELICASE_CTER"/>
    <property type="match status" value="1"/>
</dbReference>
<evidence type="ECO:0000256" key="6">
    <source>
        <dbReference type="ARBA" id="ARBA00022741"/>
    </source>
</evidence>
<keyword evidence="3 12" id="KW-0813">Transport</keyword>
<evidence type="ECO:0000256" key="11">
    <source>
        <dbReference type="ARBA" id="ARBA00023136"/>
    </source>
</evidence>
<evidence type="ECO:0000256" key="4">
    <source>
        <dbReference type="ARBA" id="ARBA00022475"/>
    </source>
</evidence>
<dbReference type="InterPro" id="IPR011130">
    <property type="entry name" value="SecA_preprotein_X-link_dom"/>
</dbReference>
<sequence length="787" mass="91375">MGFLSKLFDSNARTLKKLEEYVKRINALEPEISKLSDEDLKRKTPEFKQRLERGETLDDLLIEAFAVVREVAKRTIGMRHFDVQIMGGIVLHQGKIAEMQTGEGKTLVATLPAYLNALEGKGVHIVTVNDYLAKRDRYWMGPIYEFLGLKVGLLQNDTPILERKKAYMADITYGTNNEFGFDYLRDNIALSPDQLVQRELNYAIVDEVDSILIDEARTPLIISGPAKGESHIYKLAIRAARYLKKDVDYTTDEKTKTVSLTEEGLRKAESFLGVKDLYDFKNMGLAHALLQCLKALNFYHRDRDYIVKDGEVIIVDEFTGRLMFGRRYSDGLHQAIEAKEGVRIREENVTLATISIQNYFRMYKKLAGMTGTAATEEEEFVKIYGLEVVVIPPNKPLRRINYPDVIFRTEEEKFEAVVKEIEEMYKIGRPVLVGTTSIEKSERLSKMLKKKGIPHNVLNAKYHEKEAEIIAKAGQKYAVTIATNMAGRGTDIVLGEGVAELGGLHVIGTERHESRRIDNQLRGRAGRQGDPGSSRFYLSLEDDLLRLFGGDQIKALMERLGMERGQPIESPLLTRIIENSQAKVERMNFEIRKQLLEYDDVLNTQRDIVYKERRKILLMDNLEEIVQRIMNRVLDKFFTIMFNQENRESWKNMFLETFGFLPFDWEEIIKEEDYTEVREKLEGRIRERYEKRKEEFGEEMWKEIQRIVLLYVIDKLWIEHLNDMEALRDGIGLRAIAHHDPLVEYKKEAYQMFQDMVESFEWESIRYLFNIHISTQETKTTTKGRRS</sequence>
<dbReference type="PATRIC" id="fig|515635.4.peg.1457"/>
<dbReference type="SMART" id="SM00957">
    <property type="entry name" value="SecA_DEAD"/>
    <property type="match status" value="1"/>
</dbReference>
<evidence type="ECO:0000256" key="3">
    <source>
        <dbReference type="ARBA" id="ARBA00022448"/>
    </source>
</evidence>
<evidence type="ECO:0000256" key="8">
    <source>
        <dbReference type="ARBA" id="ARBA00022927"/>
    </source>
</evidence>
<dbReference type="Proteomes" id="UP000007719">
    <property type="component" value="Chromosome"/>
</dbReference>
<dbReference type="Pfam" id="PF07517">
    <property type="entry name" value="SecA_DEAD"/>
    <property type="match status" value="1"/>
</dbReference>
<dbReference type="SUPFAM" id="SSF81767">
    <property type="entry name" value="Pre-protein crosslinking domain of SecA"/>
    <property type="match status" value="1"/>
</dbReference>
<keyword evidence="9 12" id="KW-1278">Translocase</keyword>
<evidence type="ECO:0000259" key="15">
    <source>
        <dbReference type="PROSITE" id="PS51194"/>
    </source>
</evidence>
<dbReference type="PRINTS" id="PR00906">
    <property type="entry name" value="SECA"/>
</dbReference>
<dbReference type="Gene3D" id="3.40.50.300">
    <property type="entry name" value="P-loop containing nucleotide triphosphate hydrolases"/>
    <property type="match status" value="3"/>
</dbReference>
<comment type="function">
    <text evidence="12">Part of the Sec protein translocase complex. Interacts with the SecYEG preprotein conducting channel. Has a central role in coupling the hydrolysis of ATP to the transfer of proteins into and across the cell membrane, serving as an ATP-driven molecular motor driving the stepwise translocation of polypeptide chains across the membrane.</text>
</comment>
<dbReference type="InterPro" id="IPR036266">
    <property type="entry name" value="SecA_Wing/Scaffold_sf"/>
</dbReference>
<dbReference type="EnsemblBacteria" id="ACK42684">
    <property type="protein sequence ID" value="ACK42684"/>
    <property type="gene ID" value="Dtur_1410"/>
</dbReference>
<dbReference type="InterPro" id="IPR027417">
    <property type="entry name" value="P-loop_NTPase"/>
</dbReference>
<keyword evidence="8 12" id="KW-0653">Protein transport</keyword>
<feature type="domain" description="Helicase ATP-binding" evidence="14">
    <location>
        <begin position="86"/>
        <end position="224"/>
    </location>
</feature>
<feature type="binding site" evidence="12">
    <location>
        <begin position="102"/>
        <end position="106"/>
    </location>
    <ligand>
        <name>ATP</name>
        <dbReference type="ChEBI" id="CHEBI:30616"/>
    </ligand>
</feature>
<proteinExistence type="inferred from homology"/>
<dbReference type="InterPro" id="IPR001650">
    <property type="entry name" value="Helicase_C-like"/>
</dbReference>
<dbReference type="PROSITE" id="PS51196">
    <property type="entry name" value="SECA_MOTOR_DEAD"/>
    <property type="match status" value="1"/>
</dbReference>
<dbReference type="InterPro" id="IPR011116">
    <property type="entry name" value="SecA_Wing/Scaffold"/>
</dbReference>
<keyword evidence="7 12" id="KW-0067">ATP-binding</keyword>
<dbReference type="OrthoDB" id="9805579at2"/>
<dbReference type="Pfam" id="PF21090">
    <property type="entry name" value="P-loop_SecA"/>
    <property type="match status" value="1"/>
</dbReference>
<dbReference type="NCBIfam" id="NF006630">
    <property type="entry name" value="PRK09200.1"/>
    <property type="match status" value="1"/>
</dbReference>
<dbReference type="KEGG" id="dtu:Dtur_1410"/>
<evidence type="ECO:0000256" key="5">
    <source>
        <dbReference type="ARBA" id="ARBA00022490"/>
    </source>
</evidence>
<dbReference type="FunFam" id="3.40.50.300:FF:000429">
    <property type="entry name" value="Preprotein translocase subunit SecA"/>
    <property type="match status" value="1"/>
</dbReference>
<dbReference type="SMART" id="SM00958">
    <property type="entry name" value="SecA_PP_bind"/>
    <property type="match status" value="1"/>
</dbReference>
<comment type="similarity">
    <text evidence="2 12 13">Belongs to the SecA family.</text>
</comment>
<keyword evidence="6 12" id="KW-0547">Nucleotide-binding</keyword>
<dbReference type="GO" id="GO:0043952">
    <property type="term" value="P:protein transport by the Sec complex"/>
    <property type="evidence" value="ECO:0000318"/>
    <property type="project" value="GO_Central"/>
</dbReference>
<dbReference type="RefSeq" id="WP_012583762.1">
    <property type="nucleotide sequence ID" value="NC_011661.1"/>
</dbReference>
<dbReference type="InterPro" id="IPR020937">
    <property type="entry name" value="SecA_CS"/>
</dbReference>
<dbReference type="GO" id="GO:0065002">
    <property type="term" value="P:intracellular protein transmembrane transport"/>
    <property type="evidence" value="ECO:0007669"/>
    <property type="project" value="UniProtKB-UniRule"/>
</dbReference>
<dbReference type="InParanoid" id="B8E0U7"/>
<dbReference type="NCBIfam" id="TIGR00963">
    <property type="entry name" value="secA"/>
    <property type="match status" value="1"/>
</dbReference>
<dbReference type="FunCoup" id="B8E0U7">
    <property type="interactions" value="423"/>
</dbReference>
<dbReference type="SUPFAM" id="SSF81886">
    <property type="entry name" value="Helical scaffold and wing domains of SecA"/>
    <property type="match status" value="1"/>
</dbReference>
<dbReference type="FunFam" id="3.90.1440.10:FF:000001">
    <property type="entry name" value="Preprotein translocase subunit SecA"/>
    <property type="match status" value="1"/>
</dbReference>
<comment type="subcellular location">
    <subcellularLocation>
        <location evidence="12">Cell inner membrane</location>
        <topology evidence="12">Peripheral membrane protein</topology>
        <orientation evidence="12">Cytoplasmic side</orientation>
    </subcellularLocation>
    <subcellularLocation>
        <location evidence="12">Cytoplasm</location>
    </subcellularLocation>
    <subcellularLocation>
        <location evidence="1">Cell membrane</location>
        <topology evidence="1">Peripheral membrane protein</topology>
        <orientation evidence="1">Cytoplasmic side</orientation>
    </subcellularLocation>
    <text evidence="12">Distribution is 50-50.</text>
</comment>
<dbReference type="AlphaFoldDB" id="B8E0U7"/>
<comment type="subunit">
    <text evidence="12">Monomer and homodimer. Part of the essential Sec protein translocation apparatus which comprises SecA, SecYEG and auxiliary proteins SecDF. Other proteins may also be involved.</text>
</comment>
<name>B8E0U7_DICTD</name>
<dbReference type="PROSITE" id="PS51192">
    <property type="entry name" value="HELICASE_ATP_BIND_1"/>
    <property type="match status" value="1"/>
</dbReference>
<evidence type="ECO:0000259" key="16">
    <source>
        <dbReference type="PROSITE" id="PS51196"/>
    </source>
</evidence>
<dbReference type="InterPro" id="IPR036670">
    <property type="entry name" value="SecA_X-link_sf"/>
</dbReference>
<feature type="binding site" evidence="12">
    <location>
        <position position="491"/>
    </location>
    <ligand>
        <name>ATP</name>
        <dbReference type="ChEBI" id="CHEBI:30616"/>
    </ligand>
</feature>
<dbReference type="HAMAP" id="MF_01382">
    <property type="entry name" value="SecA"/>
    <property type="match status" value="1"/>
</dbReference>
<dbReference type="PANTHER" id="PTHR30612:SF0">
    <property type="entry name" value="CHLOROPLAST PROTEIN-TRANSPORTING ATPASE"/>
    <property type="match status" value="1"/>
</dbReference>
<keyword evidence="10 12" id="KW-0811">Translocation</keyword>
<dbReference type="GO" id="GO:0005737">
    <property type="term" value="C:cytoplasm"/>
    <property type="evidence" value="ECO:0007669"/>
    <property type="project" value="UniProtKB-SubCell"/>
</dbReference>
<dbReference type="InterPro" id="IPR000185">
    <property type="entry name" value="SecA"/>
</dbReference>
<dbReference type="STRING" id="515635.Dtur_1410"/>